<keyword evidence="2" id="KW-0479">Metal-binding</keyword>
<feature type="domain" description="Xylanolytic transcriptional activator regulatory" evidence="5">
    <location>
        <begin position="40"/>
        <end position="170"/>
    </location>
</feature>
<evidence type="ECO:0000313" key="7">
    <source>
        <dbReference type="Proteomes" id="UP000053617"/>
    </source>
</evidence>
<dbReference type="GeneID" id="25291253"/>
<organism evidence="6 7">
    <name type="scientific">Rhinocladiella mackenziei CBS 650.93</name>
    <dbReference type="NCBI Taxonomy" id="1442369"/>
    <lineage>
        <taxon>Eukaryota</taxon>
        <taxon>Fungi</taxon>
        <taxon>Dikarya</taxon>
        <taxon>Ascomycota</taxon>
        <taxon>Pezizomycotina</taxon>
        <taxon>Eurotiomycetes</taxon>
        <taxon>Chaetothyriomycetidae</taxon>
        <taxon>Chaetothyriales</taxon>
        <taxon>Herpotrichiellaceae</taxon>
        <taxon>Rhinocladiella</taxon>
    </lineage>
</organism>
<name>A0A0D2IYV0_9EURO</name>
<sequence>MSNEEFTVRDADADIKGENFPLDDNSYVLPPRTLAYRLVDLFLDHVPPILPLVHEPTFRNELDELYDKRKSAGIAFRSLVNVVFAYGCDYLELDLARTYELSQDFHERATDLILLVCYELASLEVVQAALLVTLHLNSSMQFHRMWINTGLLVRTAQALNLHLDPSDWNIGMIEKELPLNIETGHPVLPSAADDDQILPTYIVKSRDPTRQPSQLHFFNCLMQLIHISETALSSYSTNAPWVLSKQKNNNLSKDDPRKALYIQMAMALEQESKLVAWLGELPEHLRFDFSNSDPKLRKQRRSLQTRYLHTRLMIHRMNMIPAIRPDKGNNILGWNDKFAQSILSSSIQQCIECSCELIGLVTEYYEQNTLDPWWLLLQVIFTILATLFAVRARRNILQNLDDNSINITLEKAMSLLHSLGDINPALTQCRQYFESLMSCAVTQGALLDGEKVYGLKLPTDPQFQTTSFPHTRNPVLTFQQRPKSSIQNVVDGQARNIHLLDADQTMADYPAELFADATFGNFNFGALDPTLQM</sequence>
<dbReference type="GO" id="GO:0003700">
    <property type="term" value="F:DNA-binding transcription factor activity"/>
    <property type="evidence" value="ECO:0007669"/>
    <property type="project" value="InterPro"/>
</dbReference>
<dbReference type="PANTHER" id="PTHR46910">
    <property type="entry name" value="TRANSCRIPTION FACTOR PDR1"/>
    <property type="match status" value="1"/>
</dbReference>
<dbReference type="AlphaFoldDB" id="A0A0D2IYV0"/>
<comment type="subcellular location">
    <subcellularLocation>
        <location evidence="1">Nucleus</location>
    </subcellularLocation>
</comment>
<dbReference type="RefSeq" id="XP_013275662.1">
    <property type="nucleotide sequence ID" value="XM_013420208.1"/>
</dbReference>
<dbReference type="CDD" id="cd12148">
    <property type="entry name" value="fungal_TF_MHR"/>
    <property type="match status" value="1"/>
</dbReference>
<dbReference type="GO" id="GO:0005634">
    <property type="term" value="C:nucleus"/>
    <property type="evidence" value="ECO:0007669"/>
    <property type="project" value="UniProtKB-SubCell"/>
</dbReference>
<reference evidence="6 7" key="1">
    <citation type="submission" date="2015-01" db="EMBL/GenBank/DDBJ databases">
        <title>The Genome Sequence of Rhinocladiella mackenzie CBS 650.93.</title>
        <authorList>
            <consortium name="The Broad Institute Genomics Platform"/>
            <person name="Cuomo C."/>
            <person name="de Hoog S."/>
            <person name="Gorbushina A."/>
            <person name="Stielow B."/>
            <person name="Teixiera M."/>
            <person name="Abouelleil A."/>
            <person name="Chapman S.B."/>
            <person name="Priest M."/>
            <person name="Young S.K."/>
            <person name="Wortman J."/>
            <person name="Nusbaum C."/>
            <person name="Birren B."/>
        </authorList>
    </citation>
    <scope>NUCLEOTIDE SEQUENCE [LARGE SCALE GENOMIC DNA]</scope>
    <source>
        <strain evidence="6 7">CBS 650.93</strain>
    </source>
</reference>
<evidence type="ECO:0000256" key="3">
    <source>
        <dbReference type="ARBA" id="ARBA00023125"/>
    </source>
</evidence>
<dbReference type="OrthoDB" id="424974at2759"/>
<dbReference type="GO" id="GO:0008270">
    <property type="term" value="F:zinc ion binding"/>
    <property type="evidence" value="ECO:0007669"/>
    <property type="project" value="InterPro"/>
</dbReference>
<gene>
    <name evidence="6" type="ORF">Z518_03182</name>
</gene>
<dbReference type="EMBL" id="KN847476">
    <property type="protein sequence ID" value="KIX08526.1"/>
    <property type="molecule type" value="Genomic_DNA"/>
</dbReference>
<dbReference type="Pfam" id="PF04082">
    <property type="entry name" value="Fungal_trans"/>
    <property type="match status" value="1"/>
</dbReference>
<keyword evidence="3" id="KW-0238">DNA-binding</keyword>
<dbReference type="InterPro" id="IPR007219">
    <property type="entry name" value="XnlR_reg_dom"/>
</dbReference>
<protein>
    <recommendedName>
        <fullName evidence="5">Xylanolytic transcriptional activator regulatory domain-containing protein</fullName>
    </recommendedName>
</protein>
<dbReference type="VEuPathDB" id="FungiDB:Z518_03182"/>
<dbReference type="GO" id="GO:0003677">
    <property type="term" value="F:DNA binding"/>
    <property type="evidence" value="ECO:0007669"/>
    <property type="project" value="UniProtKB-KW"/>
</dbReference>
<dbReference type="Proteomes" id="UP000053617">
    <property type="component" value="Unassembled WGS sequence"/>
</dbReference>
<evidence type="ECO:0000256" key="2">
    <source>
        <dbReference type="ARBA" id="ARBA00022723"/>
    </source>
</evidence>
<keyword evidence="7" id="KW-1185">Reference proteome</keyword>
<evidence type="ECO:0000313" key="6">
    <source>
        <dbReference type="EMBL" id="KIX08526.1"/>
    </source>
</evidence>
<dbReference type="InterPro" id="IPR050987">
    <property type="entry name" value="AtrR-like"/>
</dbReference>
<keyword evidence="4" id="KW-0539">Nucleus</keyword>
<evidence type="ECO:0000259" key="5">
    <source>
        <dbReference type="Pfam" id="PF04082"/>
    </source>
</evidence>
<evidence type="ECO:0000256" key="1">
    <source>
        <dbReference type="ARBA" id="ARBA00004123"/>
    </source>
</evidence>
<evidence type="ECO:0000256" key="4">
    <source>
        <dbReference type="ARBA" id="ARBA00023242"/>
    </source>
</evidence>
<dbReference type="PANTHER" id="PTHR46910:SF3">
    <property type="entry name" value="HALOTOLERANCE PROTEIN 9-RELATED"/>
    <property type="match status" value="1"/>
</dbReference>
<dbReference type="HOGENOM" id="CLU_008511_2_2_1"/>
<proteinExistence type="predicted"/>
<accession>A0A0D2IYV0</accession>
<dbReference type="GO" id="GO:0006351">
    <property type="term" value="P:DNA-templated transcription"/>
    <property type="evidence" value="ECO:0007669"/>
    <property type="project" value="InterPro"/>
</dbReference>